<proteinExistence type="inferred from homology"/>
<dbReference type="EMBL" id="NXLX01000021">
    <property type="protein sequence ID" value="RDU72331.1"/>
    <property type="molecule type" value="Genomic_DNA"/>
</dbReference>
<dbReference type="Pfam" id="PF04231">
    <property type="entry name" value="Endonuclease_1"/>
    <property type="match status" value="1"/>
</dbReference>
<evidence type="ECO:0000256" key="4">
    <source>
        <dbReference type="SAM" id="SignalP"/>
    </source>
</evidence>
<dbReference type="SUPFAM" id="SSF54060">
    <property type="entry name" value="His-Me finger endonucleases"/>
    <property type="match status" value="1"/>
</dbReference>
<feature type="chain" id="PRO_5017788173" evidence="4">
    <location>
        <begin position="17"/>
        <end position="231"/>
    </location>
</feature>
<dbReference type="InterPro" id="IPR007346">
    <property type="entry name" value="Endonuclease-I"/>
</dbReference>
<evidence type="ECO:0000313" key="6">
    <source>
        <dbReference type="Proteomes" id="UP000256695"/>
    </source>
</evidence>
<evidence type="ECO:0000256" key="3">
    <source>
        <dbReference type="ARBA" id="ARBA00022801"/>
    </source>
</evidence>
<dbReference type="AlphaFoldDB" id="A0A3D8J696"/>
<dbReference type="GO" id="GO:0016787">
    <property type="term" value="F:hydrolase activity"/>
    <property type="evidence" value="ECO:0007669"/>
    <property type="project" value="UniProtKB-KW"/>
</dbReference>
<comment type="caution">
    <text evidence="5">The sequence shown here is derived from an EMBL/GenBank/DDBJ whole genome shotgun (WGS) entry which is preliminary data.</text>
</comment>
<evidence type="ECO:0000256" key="2">
    <source>
        <dbReference type="ARBA" id="ARBA00022722"/>
    </source>
</evidence>
<dbReference type="GO" id="GO:0004518">
    <property type="term" value="F:nuclease activity"/>
    <property type="evidence" value="ECO:0007669"/>
    <property type="project" value="UniProtKB-KW"/>
</dbReference>
<protein>
    <submittedName>
        <fullName evidence="5">Deoxyribonuclease</fullName>
    </submittedName>
</protein>
<dbReference type="InterPro" id="IPR044925">
    <property type="entry name" value="His-Me_finger_sf"/>
</dbReference>
<reference evidence="5 6" key="1">
    <citation type="submission" date="2018-04" db="EMBL/GenBank/DDBJ databases">
        <title>Novel Campyloabacter and Helicobacter Species and Strains.</title>
        <authorList>
            <person name="Mannion A.J."/>
            <person name="Shen Z."/>
            <person name="Fox J.G."/>
        </authorList>
    </citation>
    <scope>NUCLEOTIDE SEQUENCE [LARGE SCALE GENOMIC DNA]</scope>
    <source>
        <strain evidence="5 6">MIT 04-9362</strain>
    </source>
</reference>
<feature type="signal peptide" evidence="4">
    <location>
        <begin position="1"/>
        <end position="16"/>
    </location>
</feature>
<dbReference type="OrthoDB" id="9800417at2"/>
<keyword evidence="3" id="KW-0378">Hydrolase</keyword>
<dbReference type="Proteomes" id="UP000256695">
    <property type="component" value="Unassembled WGS sequence"/>
</dbReference>
<evidence type="ECO:0000313" key="5">
    <source>
        <dbReference type="EMBL" id="RDU72331.1"/>
    </source>
</evidence>
<dbReference type="PANTHER" id="PTHR33607">
    <property type="entry name" value="ENDONUCLEASE-1"/>
    <property type="match status" value="1"/>
</dbReference>
<comment type="similarity">
    <text evidence="1">Belongs to the EndA/NucM nuclease family.</text>
</comment>
<organism evidence="5 6">
    <name type="scientific">Helicobacter anseris</name>
    <dbReference type="NCBI Taxonomy" id="375926"/>
    <lineage>
        <taxon>Bacteria</taxon>
        <taxon>Pseudomonadati</taxon>
        <taxon>Campylobacterota</taxon>
        <taxon>Epsilonproteobacteria</taxon>
        <taxon>Campylobacterales</taxon>
        <taxon>Helicobacteraceae</taxon>
        <taxon>Helicobacter</taxon>
    </lineage>
</organism>
<dbReference type="RefSeq" id="WP_115579514.1">
    <property type="nucleotide sequence ID" value="NZ_NXLX01000021.1"/>
</dbReference>
<dbReference type="PANTHER" id="PTHR33607:SF2">
    <property type="entry name" value="ENDONUCLEASE-1"/>
    <property type="match status" value="1"/>
</dbReference>
<keyword evidence="2" id="KW-0540">Nuclease</keyword>
<name>A0A3D8J696_9HELI</name>
<sequence length="231" mass="27250">MKRIILLLLIASVSQADFSSFSNTKKELIKIYEDLGSEFQKDFYCNAPFEIIKKGKKTELKIIKSENYTPRVAITKKGKINKRSQFIEWEHIVPAENFGRHLQCWKNGGRKACQKDEAFKEMEADPMNLVPAIGEINGDRNNFRYAQAPKDLVFSQYGKCRVFTDFKAKRFYPADYSKGYIARTYLYFENKYPNFKLSKQEKQLMEAWNKLYPETDEEKILRETIKQEKKD</sequence>
<keyword evidence="4" id="KW-0732">Signal</keyword>
<gene>
    <name evidence="5" type="ORF">CQA57_06940</name>
</gene>
<evidence type="ECO:0000256" key="1">
    <source>
        <dbReference type="ARBA" id="ARBA00006429"/>
    </source>
</evidence>
<accession>A0A3D8J696</accession>
<keyword evidence="6" id="KW-1185">Reference proteome</keyword>